<evidence type="ECO:0000259" key="2">
    <source>
        <dbReference type="Pfam" id="PF22504"/>
    </source>
</evidence>
<proteinExistence type="predicted"/>
<feature type="compositionally biased region" description="Low complexity" evidence="1">
    <location>
        <begin position="32"/>
        <end position="45"/>
    </location>
</feature>
<reference evidence="4" key="1">
    <citation type="journal article" date="2019" name="Int. J. Syst. Evol. Microbiol.">
        <title>The Global Catalogue of Microorganisms (GCM) 10K type strain sequencing project: providing services to taxonomists for standard genome sequencing and annotation.</title>
        <authorList>
            <consortium name="The Broad Institute Genomics Platform"/>
            <consortium name="The Broad Institute Genome Sequencing Center for Infectious Disease"/>
            <person name="Wu L."/>
            <person name="Ma J."/>
        </authorList>
    </citation>
    <scope>NUCLEOTIDE SEQUENCE [LARGE SCALE GENOMIC DNA]</scope>
    <source>
        <strain evidence="4">CGMCC 1.6960</strain>
    </source>
</reference>
<dbReference type="Pfam" id="PF22504">
    <property type="entry name" value="DUF6993"/>
    <property type="match status" value="1"/>
</dbReference>
<dbReference type="Proteomes" id="UP000626982">
    <property type="component" value="Unassembled WGS sequence"/>
</dbReference>
<sequence length="142" mass="14178">MLALVAALGLTGCGLLDGPGPLQPQSTATGSPAPDAAATDTAATDAPVEDAELDAFRAALEGQGVDDPAALVAAVEAAGFDRSAIERTRHLDSLGAPVTFVEIAVRQDDSCLLGQVGDGEPMAVRTSLLPEGRCLIGADTAP</sequence>
<feature type="region of interest" description="Disordered" evidence="1">
    <location>
        <begin position="21"/>
        <end position="45"/>
    </location>
</feature>
<evidence type="ECO:0000313" key="3">
    <source>
        <dbReference type="EMBL" id="GGN82684.1"/>
    </source>
</evidence>
<evidence type="ECO:0000256" key="1">
    <source>
        <dbReference type="SAM" id="MobiDB-lite"/>
    </source>
</evidence>
<gene>
    <name evidence="3" type="ORF">GCM10010968_12720</name>
</gene>
<organism evidence="3 4">
    <name type="scientific">Agrococcus terreus</name>
    <dbReference type="NCBI Taxonomy" id="574649"/>
    <lineage>
        <taxon>Bacteria</taxon>
        <taxon>Bacillati</taxon>
        <taxon>Actinomycetota</taxon>
        <taxon>Actinomycetes</taxon>
        <taxon>Micrococcales</taxon>
        <taxon>Microbacteriaceae</taxon>
        <taxon>Agrococcus</taxon>
    </lineage>
</organism>
<comment type="caution">
    <text evidence="3">The sequence shown here is derived from an EMBL/GenBank/DDBJ whole genome shotgun (WGS) entry which is preliminary data.</text>
</comment>
<feature type="domain" description="DUF6993" evidence="2">
    <location>
        <begin position="60"/>
        <end position="138"/>
    </location>
</feature>
<protein>
    <recommendedName>
        <fullName evidence="2">DUF6993 domain-containing protein</fullName>
    </recommendedName>
</protein>
<keyword evidence="4" id="KW-1185">Reference proteome</keyword>
<accession>A0ABQ2KIF9</accession>
<dbReference type="EMBL" id="BMLM01000001">
    <property type="protein sequence ID" value="GGN82684.1"/>
    <property type="molecule type" value="Genomic_DNA"/>
</dbReference>
<name>A0ABQ2KIF9_9MICO</name>
<dbReference type="InterPro" id="IPR054262">
    <property type="entry name" value="DUF6993"/>
</dbReference>
<evidence type="ECO:0000313" key="4">
    <source>
        <dbReference type="Proteomes" id="UP000626982"/>
    </source>
</evidence>